<dbReference type="GO" id="GO:0000978">
    <property type="term" value="F:RNA polymerase II cis-regulatory region sequence-specific DNA binding"/>
    <property type="evidence" value="ECO:0007669"/>
    <property type="project" value="TreeGrafter"/>
</dbReference>
<keyword evidence="1" id="KW-0479">Metal-binding</keyword>
<dbReference type="CDD" id="cd12148">
    <property type="entry name" value="fungal_TF_MHR"/>
    <property type="match status" value="1"/>
</dbReference>
<feature type="region of interest" description="Disordered" evidence="5">
    <location>
        <begin position="15"/>
        <end position="63"/>
    </location>
</feature>
<evidence type="ECO:0000313" key="8">
    <source>
        <dbReference type="Proteomes" id="UP000803884"/>
    </source>
</evidence>
<dbReference type="Gene3D" id="4.10.240.10">
    <property type="entry name" value="Zn(2)-C6 fungal-type DNA-binding domain"/>
    <property type="match status" value="1"/>
</dbReference>
<accession>A0AB34KUF2</accession>
<name>A0AB34KUF2_9PEZI</name>
<keyword evidence="3" id="KW-0804">Transcription</keyword>
<evidence type="ECO:0000313" key="7">
    <source>
        <dbReference type="EMBL" id="KAL1586960.1"/>
    </source>
</evidence>
<evidence type="ECO:0000256" key="1">
    <source>
        <dbReference type="ARBA" id="ARBA00022723"/>
    </source>
</evidence>
<dbReference type="SMART" id="SM00906">
    <property type="entry name" value="Fungal_trans"/>
    <property type="match status" value="1"/>
</dbReference>
<dbReference type="PROSITE" id="PS00463">
    <property type="entry name" value="ZN2_CY6_FUNGAL_1"/>
    <property type="match status" value="1"/>
</dbReference>
<evidence type="ECO:0000256" key="4">
    <source>
        <dbReference type="ARBA" id="ARBA00023242"/>
    </source>
</evidence>
<dbReference type="SMART" id="SM00066">
    <property type="entry name" value="GAL4"/>
    <property type="match status" value="1"/>
</dbReference>
<feature type="region of interest" description="Disordered" evidence="5">
    <location>
        <begin position="227"/>
        <end position="271"/>
    </location>
</feature>
<dbReference type="GeneID" id="96005497"/>
<dbReference type="Pfam" id="PF04082">
    <property type="entry name" value="Fungal_trans"/>
    <property type="match status" value="1"/>
</dbReference>
<dbReference type="GO" id="GO:0000435">
    <property type="term" value="P:positive regulation of transcription from RNA polymerase II promoter by galactose"/>
    <property type="evidence" value="ECO:0007669"/>
    <property type="project" value="TreeGrafter"/>
</dbReference>
<dbReference type="PANTHER" id="PTHR47424">
    <property type="entry name" value="REGULATORY PROTEIN GAL4"/>
    <property type="match status" value="1"/>
</dbReference>
<feature type="compositionally biased region" description="Polar residues" evidence="5">
    <location>
        <begin position="165"/>
        <end position="174"/>
    </location>
</feature>
<dbReference type="Pfam" id="PF00172">
    <property type="entry name" value="Zn_clus"/>
    <property type="match status" value="1"/>
</dbReference>
<dbReference type="InterPro" id="IPR001138">
    <property type="entry name" value="Zn2Cys6_DnaBD"/>
</dbReference>
<feature type="region of interest" description="Disordered" evidence="5">
    <location>
        <begin position="804"/>
        <end position="828"/>
    </location>
</feature>
<dbReference type="RefSeq" id="XP_069230065.1">
    <property type="nucleotide sequence ID" value="XM_069372659.1"/>
</dbReference>
<evidence type="ECO:0000256" key="2">
    <source>
        <dbReference type="ARBA" id="ARBA00023015"/>
    </source>
</evidence>
<dbReference type="InterPro" id="IPR007219">
    <property type="entry name" value="XnlR_reg_dom"/>
</dbReference>
<dbReference type="EMBL" id="JAAQHG020000012">
    <property type="protein sequence ID" value="KAL1586960.1"/>
    <property type="molecule type" value="Genomic_DNA"/>
</dbReference>
<feature type="region of interest" description="Disordered" evidence="5">
    <location>
        <begin position="134"/>
        <end position="214"/>
    </location>
</feature>
<dbReference type="CDD" id="cd00067">
    <property type="entry name" value="GAL4"/>
    <property type="match status" value="1"/>
</dbReference>
<dbReference type="SUPFAM" id="SSF57701">
    <property type="entry name" value="Zn2/Cys6 DNA-binding domain"/>
    <property type="match status" value="1"/>
</dbReference>
<dbReference type="PANTHER" id="PTHR47424:SF5">
    <property type="entry name" value="ZN(II)2CYS6 TRANSCRIPTION FACTOR (EUROFUNG)"/>
    <property type="match status" value="1"/>
</dbReference>
<feature type="domain" description="Zn(2)-C6 fungal-type" evidence="6">
    <location>
        <begin position="69"/>
        <end position="98"/>
    </location>
</feature>
<comment type="caution">
    <text evidence="7">The sequence shown here is derived from an EMBL/GenBank/DDBJ whole genome shotgun (WGS) entry which is preliminary data.</text>
</comment>
<organism evidence="7 8">
    <name type="scientific">Cladosporium halotolerans</name>
    <dbReference type="NCBI Taxonomy" id="1052096"/>
    <lineage>
        <taxon>Eukaryota</taxon>
        <taxon>Fungi</taxon>
        <taxon>Dikarya</taxon>
        <taxon>Ascomycota</taxon>
        <taxon>Pezizomycotina</taxon>
        <taxon>Dothideomycetes</taxon>
        <taxon>Dothideomycetidae</taxon>
        <taxon>Cladosporiales</taxon>
        <taxon>Cladosporiaceae</taxon>
        <taxon>Cladosporium</taxon>
    </lineage>
</organism>
<dbReference type="GO" id="GO:0005634">
    <property type="term" value="C:nucleus"/>
    <property type="evidence" value="ECO:0007669"/>
    <property type="project" value="TreeGrafter"/>
</dbReference>
<evidence type="ECO:0000256" key="3">
    <source>
        <dbReference type="ARBA" id="ARBA00023163"/>
    </source>
</evidence>
<dbReference type="GO" id="GO:0000981">
    <property type="term" value="F:DNA-binding transcription factor activity, RNA polymerase II-specific"/>
    <property type="evidence" value="ECO:0007669"/>
    <property type="project" value="InterPro"/>
</dbReference>
<feature type="compositionally biased region" description="Polar residues" evidence="5">
    <location>
        <begin position="198"/>
        <end position="214"/>
    </location>
</feature>
<proteinExistence type="predicted"/>
<dbReference type="GO" id="GO:0006351">
    <property type="term" value="P:DNA-templated transcription"/>
    <property type="evidence" value="ECO:0007669"/>
    <property type="project" value="InterPro"/>
</dbReference>
<dbReference type="GO" id="GO:0008270">
    <property type="term" value="F:zinc ion binding"/>
    <property type="evidence" value="ECO:0007669"/>
    <property type="project" value="InterPro"/>
</dbReference>
<protein>
    <recommendedName>
        <fullName evidence="6">Zn(2)-C6 fungal-type domain-containing protein</fullName>
    </recommendedName>
</protein>
<dbReference type="AlphaFoldDB" id="A0AB34KUF2"/>
<dbReference type="InterPro" id="IPR036864">
    <property type="entry name" value="Zn2-C6_fun-type_DNA-bd_sf"/>
</dbReference>
<evidence type="ECO:0000259" key="6">
    <source>
        <dbReference type="PROSITE" id="PS50048"/>
    </source>
</evidence>
<dbReference type="Proteomes" id="UP000803884">
    <property type="component" value="Unassembled WGS sequence"/>
</dbReference>
<reference evidence="7 8" key="1">
    <citation type="journal article" date="2020" name="Microbiol. Resour. Announc.">
        <title>Draft Genome Sequence of a Cladosporium Species Isolated from the Mesophotic Ascidian Didemnum maculosum.</title>
        <authorList>
            <person name="Gioti A."/>
            <person name="Siaperas R."/>
            <person name="Nikolaivits E."/>
            <person name="Le Goff G."/>
            <person name="Ouazzani J."/>
            <person name="Kotoulas G."/>
            <person name="Topakas E."/>
        </authorList>
    </citation>
    <scope>NUCLEOTIDE SEQUENCE [LARGE SCALE GENOMIC DNA]</scope>
    <source>
        <strain evidence="7 8">TM138-S3</strain>
    </source>
</reference>
<evidence type="ECO:0000256" key="5">
    <source>
        <dbReference type="SAM" id="MobiDB-lite"/>
    </source>
</evidence>
<dbReference type="PROSITE" id="PS50048">
    <property type="entry name" value="ZN2_CY6_FUNGAL_2"/>
    <property type="match status" value="1"/>
</dbReference>
<feature type="region of interest" description="Disordered" evidence="5">
    <location>
        <begin position="693"/>
        <end position="739"/>
    </location>
</feature>
<dbReference type="InterPro" id="IPR051127">
    <property type="entry name" value="Fungal_SecMet_Regulators"/>
</dbReference>
<gene>
    <name evidence="7" type="ORF">WHR41_04053</name>
</gene>
<feature type="compositionally biased region" description="Polar residues" evidence="5">
    <location>
        <begin position="249"/>
        <end position="263"/>
    </location>
</feature>
<keyword evidence="4" id="KW-0539">Nucleus</keyword>
<keyword evidence="8" id="KW-1185">Reference proteome</keyword>
<sequence length="843" mass="93091">MDNHSIVQIASLANSQEHQQHHQQHPQHQQSHPQYADSPGDAHGTKRKAEDGSQGPGGKSRRSRYISLACNECKRRKIKCNGQTPCQRCGNLNLECVYAPNCCTGFKDSQEYKDMANHVASLQEQVNMLYDNLNNLRGSLGQPTPPVTQQVQQQPQPAPPPPQSNTPIDPSLQNHAFGLPQAAPGAPVPMSPSHARQRSFSQQPTYRGPTSSEFSFGVAKNSLQTMGITPQSMDGNGEVEAEPTHRAPQETTTPAERNNQLIQDTHEEKDPIYSVSKDEALRLCRVYAEEVHLMYPILNLEKVIAHTERLYQFIEAIRRSGFMQQGFPGADAIYDDETIVLKLIIAVTLTMEGSGVSELARKIFESPGVQAAAKSALNGDPPVSLKSVRILAMMAMYEFHRDNEVASWRNIGNAARRCVELGLHRHETYDAMSEPNDRVEAKMMFWTVYILDRRFSFGTGMPFALQDTDVDPSVPKPDDRSSYLSAMARFCEISSRVWRTVSKTPTAANDGSGSVNVPEMAYLDYQVIDWHRSIPSSLKFEHPSQPPSSEPAPSRGGYRLRVILYLRANQMRIHIYRPVLHSATSIMQNREQAQTTVDVAKDTIRVLTHVSQTSDVYHTQQALFNPFLTGALAVLFLAVSHTPATFADNVREEFYMALDLVRVLSKGSPISQRLWNAIRHLKEYAPKLGLIANKADSQPPQNHHQNHQPNTLSTPQSLPPSLPQSQSNSKSDSDPSRSAAVAMAGLAGHNVNEIELYNGGEQNQQSSWPVPLGNSSSPEGMANDLTSLFEAAGGLQAMGQGQGYGQHGMNGNQMAGQDRAQHAEDENGDAAQVQLTGIMDDLF</sequence>
<feature type="compositionally biased region" description="Low complexity" evidence="5">
    <location>
        <begin position="698"/>
        <end position="716"/>
    </location>
</feature>
<keyword evidence="2" id="KW-0805">Transcription regulation</keyword>